<dbReference type="CDD" id="cd06238">
    <property type="entry name" value="M14-like"/>
    <property type="match status" value="1"/>
</dbReference>
<dbReference type="InterPro" id="IPR000834">
    <property type="entry name" value="Peptidase_M14"/>
</dbReference>
<dbReference type="SMART" id="SM00631">
    <property type="entry name" value="Zn_pept"/>
    <property type="match status" value="1"/>
</dbReference>
<evidence type="ECO:0000256" key="6">
    <source>
        <dbReference type="ARBA" id="ARBA00023049"/>
    </source>
</evidence>
<evidence type="ECO:0000256" key="4">
    <source>
        <dbReference type="ARBA" id="ARBA00022801"/>
    </source>
</evidence>
<accession>A0ABV7JGT4</accession>
<evidence type="ECO:0000313" key="9">
    <source>
        <dbReference type="EMBL" id="MFC3197236.1"/>
    </source>
</evidence>
<dbReference type="PANTHER" id="PTHR11705:SF143">
    <property type="entry name" value="SLL0236 PROTEIN"/>
    <property type="match status" value="1"/>
</dbReference>
<keyword evidence="4" id="KW-0378">Hydrolase</keyword>
<dbReference type="Gene3D" id="3.40.630.10">
    <property type="entry name" value="Zn peptidases"/>
    <property type="match status" value="1"/>
</dbReference>
<dbReference type="PROSITE" id="PS52035">
    <property type="entry name" value="PEPTIDASE_M14"/>
    <property type="match status" value="1"/>
</dbReference>
<evidence type="ECO:0000256" key="7">
    <source>
        <dbReference type="PROSITE-ProRule" id="PRU01379"/>
    </source>
</evidence>
<reference evidence="10" key="1">
    <citation type="journal article" date="2019" name="Int. J. Syst. Evol. Microbiol.">
        <title>The Global Catalogue of Microorganisms (GCM) 10K type strain sequencing project: providing services to taxonomists for standard genome sequencing and annotation.</title>
        <authorList>
            <consortium name="The Broad Institute Genomics Platform"/>
            <consortium name="The Broad Institute Genome Sequencing Center for Infectious Disease"/>
            <person name="Wu L."/>
            <person name="Ma J."/>
        </authorList>
    </citation>
    <scope>NUCLEOTIDE SEQUENCE [LARGE SCALE GENOMIC DNA]</scope>
    <source>
        <strain evidence="10">KCTC 52416</strain>
    </source>
</reference>
<dbReference type="Pfam" id="PF00246">
    <property type="entry name" value="Peptidase_M14"/>
    <property type="match status" value="1"/>
</dbReference>
<comment type="caution">
    <text evidence="9">The sequence shown here is derived from an EMBL/GenBank/DDBJ whole genome shotgun (WGS) entry which is preliminary data.</text>
</comment>
<keyword evidence="6" id="KW-0482">Metalloprotease</keyword>
<protein>
    <submittedName>
        <fullName evidence="9">M14 family metallopeptidase</fullName>
    </submittedName>
</protein>
<dbReference type="RefSeq" id="WP_379020729.1">
    <property type="nucleotide sequence ID" value="NZ_JBHRTA010000016.1"/>
</dbReference>
<proteinExistence type="inferred from homology"/>
<evidence type="ECO:0000256" key="5">
    <source>
        <dbReference type="ARBA" id="ARBA00022833"/>
    </source>
</evidence>
<dbReference type="Proteomes" id="UP001595526">
    <property type="component" value="Unassembled WGS sequence"/>
</dbReference>
<evidence type="ECO:0000256" key="2">
    <source>
        <dbReference type="ARBA" id="ARBA00005988"/>
    </source>
</evidence>
<evidence type="ECO:0000313" key="10">
    <source>
        <dbReference type="Proteomes" id="UP001595526"/>
    </source>
</evidence>
<feature type="domain" description="Peptidase M14" evidence="8">
    <location>
        <begin position="36"/>
        <end position="363"/>
    </location>
</feature>
<keyword evidence="10" id="KW-1185">Reference proteome</keyword>
<evidence type="ECO:0000256" key="3">
    <source>
        <dbReference type="ARBA" id="ARBA00022670"/>
    </source>
</evidence>
<dbReference type="SUPFAM" id="SSF52317">
    <property type="entry name" value="Class I glutamine amidotransferase-like"/>
    <property type="match status" value="1"/>
</dbReference>
<sequence length="843" mass="94536">MRGFLIAFILLCYVLVCAGAQPKSPKEFLGYELGERFTPHHRVVAYFEHVAATNDNVHLLHYGTSYEWRPLVVAFVSSTANMARLETIRQDNLRRAGIEPGEVTTRIPVVWFSYNVHGNEAVSCETAMKTLWELVNPANAENKGWLENTVVAIDPCLNPDGQERYVNWYNQKVNRRLQPDPQSVEHHEPWPGGRPNHYLFDLNRDWAWQVQRESQARVRLYNRWMPQVHVDFHEQGINAPYYFAPAAEPVHALVSNFQREFQETVGRNNARYFDKHAWLYFTREIFDLFYPSYGDSWPMFNGAIGMTYEQGGSGRAGLGVLTALGDTLSLRERIAHHYTSGMATIETVSTHSGRLLDEYAAYFEESQSNPQGQYKAYVVKPGGTPERLETLKTLLDRNGIRYGHAERGARLEGLDYFSGKTVSFTLDAGDLVISAHQPKSILVQTLFEPNPSLSDSLTYDITSWALPYAYGLHAYALESRLEVAGPRQGTLFEANHFEGNPLAYICPWSSVAHARFAAGLLNEGVRVRYAERPFKLNGKAYPSGSLVIGRAGNESIPNFAKRVVQLADTYQIRLDAVMTGYVEAGKDFGSGAVKAIQAPKVALIGGNGVSSLSVGEVWHFFEQELDYPLSILVPEQLASADLSQYNTIILPSGNYDVWGDDEVRKLHAWVTAGGKLIVIEAAVGFLAGREGFGITTYLNDAERKEAEERHERDAKAARVMDFQHRERERISHTVSGAIVEVKMDHSYALGFGTGGAYYTLRNGGRRYAYLKNGINAGIIPDPTYHRAGFVGAKAKMGLRESLVFGVEHKGRGQIIYMADNPLFRGFWEYGKLIMSNALFMVGY</sequence>
<keyword evidence="3" id="KW-0645">Protease</keyword>
<dbReference type="SUPFAM" id="SSF53187">
    <property type="entry name" value="Zn-dependent exopeptidases"/>
    <property type="match status" value="1"/>
</dbReference>
<keyword evidence="5" id="KW-0862">Zinc</keyword>
<dbReference type="EMBL" id="JBHRTA010000016">
    <property type="protein sequence ID" value="MFC3197236.1"/>
    <property type="molecule type" value="Genomic_DNA"/>
</dbReference>
<dbReference type="Gene3D" id="3.40.50.880">
    <property type="match status" value="1"/>
</dbReference>
<evidence type="ECO:0000256" key="1">
    <source>
        <dbReference type="ARBA" id="ARBA00001947"/>
    </source>
</evidence>
<comment type="cofactor">
    <cofactor evidence="1">
        <name>Zn(2+)</name>
        <dbReference type="ChEBI" id="CHEBI:29105"/>
    </cofactor>
</comment>
<evidence type="ECO:0000259" key="8">
    <source>
        <dbReference type="PROSITE" id="PS52035"/>
    </source>
</evidence>
<dbReference type="InterPro" id="IPR029062">
    <property type="entry name" value="Class_I_gatase-like"/>
</dbReference>
<comment type="caution">
    <text evidence="7">Lacks conserved residue(s) required for the propagation of feature annotation.</text>
</comment>
<organism evidence="9 10">
    <name type="scientific">Parapedobacter deserti</name>
    <dbReference type="NCBI Taxonomy" id="1912957"/>
    <lineage>
        <taxon>Bacteria</taxon>
        <taxon>Pseudomonadati</taxon>
        <taxon>Bacteroidota</taxon>
        <taxon>Sphingobacteriia</taxon>
        <taxon>Sphingobacteriales</taxon>
        <taxon>Sphingobacteriaceae</taxon>
        <taxon>Parapedobacter</taxon>
    </lineage>
</organism>
<gene>
    <name evidence="9" type="ORF">ACFOET_06400</name>
</gene>
<name>A0ABV7JGT4_9SPHI</name>
<dbReference type="PANTHER" id="PTHR11705">
    <property type="entry name" value="PROTEASE FAMILY M14 CARBOXYPEPTIDASE A,B"/>
    <property type="match status" value="1"/>
</dbReference>
<comment type="similarity">
    <text evidence="2 7">Belongs to the peptidase M14 family.</text>
</comment>